<accession>A0ABQ8K4N6</accession>
<dbReference type="RefSeq" id="XP_047774775.1">
    <property type="nucleotide sequence ID" value="XM_047928490.1"/>
</dbReference>
<keyword evidence="3" id="KW-1185">Reference proteome</keyword>
<dbReference type="Proteomes" id="UP000814176">
    <property type="component" value="Unassembled WGS sequence"/>
</dbReference>
<name>A0ABQ8K4N6_9APHY</name>
<organism evidence="2 3">
    <name type="scientific">Rhodofomes roseus</name>
    <dbReference type="NCBI Taxonomy" id="34475"/>
    <lineage>
        <taxon>Eukaryota</taxon>
        <taxon>Fungi</taxon>
        <taxon>Dikarya</taxon>
        <taxon>Basidiomycota</taxon>
        <taxon>Agaricomycotina</taxon>
        <taxon>Agaricomycetes</taxon>
        <taxon>Polyporales</taxon>
        <taxon>Rhodofomes</taxon>
    </lineage>
</organism>
<feature type="region of interest" description="Disordered" evidence="1">
    <location>
        <begin position="1"/>
        <end position="103"/>
    </location>
</feature>
<evidence type="ECO:0000256" key="1">
    <source>
        <dbReference type="SAM" id="MobiDB-lite"/>
    </source>
</evidence>
<dbReference type="GeneID" id="72009222"/>
<dbReference type="EMBL" id="JADCUA010000025">
    <property type="protein sequence ID" value="KAH9831661.1"/>
    <property type="molecule type" value="Genomic_DNA"/>
</dbReference>
<evidence type="ECO:0000313" key="2">
    <source>
        <dbReference type="EMBL" id="KAH9831661.1"/>
    </source>
</evidence>
<feature type="compositionally biased region" description="Basic and acidic residues" evidence="1">
    <location>
        <begin position="59"/>
        <end position="81"/>
    </location>
</feature>
<feature type="region of interest" description="Disordered" evidence="1">
    <location>
        <begin position="118"/>
        <end position="137"/>
    </location>
</feature>
<protein>
    <submittedName>
        <fullName evidence="2">Uncharacterized protein</fullName>
    </submittedName>
</protein>
<evidence type="ECO:0000313" key="3">
    <source>
        <dbReference type="Proteomes" id="UP000814176"/>
    </source>
</evidence>
<reference evidence="2 3" key="1">
    <citation type="journal article" date="2021" name="Environ. Microbiol.">
        <title>Gene family expansions and transcriptome signatures uncover fungal adaptations to wood decay.</title>
        <authorList>
            <person name="Hage H."/>
            <person name="Miyauchi S."/>
            <person name="Viragh M."/>
            <person name="Drula E."/>
            <person name="Min B."/>
            <person name="Chaduli D."/>
            <person name="Navarro D."/>
            <person name="Favel A."/>
            <person name="Norest M."/>
            <person name="Lesage-Meessen L."/>
            <person name="Balint B."/>
            <person name="Merenyi Z."/>
            <person name="de Eugenio L."/>
            <person name="Morin E."/>
            <person name="Martinez A.T."/>
            <person name="Baldrian P."/>
            <person name="Stursova M."/>
            <person name="Martinez M.J."/>
            <person name="Novotny C."/>
            <person name="Magnuson J.K."/>
            <person name="Spatafora J.W."/>
            <person name="Maurice S."/>
            <person name="Pangilinan J."/>
            <person name="Andreopoulos W."/>
            <person name="LaButti K."/>
            <person name="Hundley H."/>
            <person name="Na H."/>
            <person name="Kuo A."/>
            <person name="Barry K."/>
            <person name="Lipzen A."/>
            <person name="Henrissat B."/>
            <person name="Riley R."/>
            <person name="Ahrendt S."/>
            <person name="Nagy L.G."/>
            <person name="Grigoriev I.V."/>
            <person name="Martin F."/>
            <person name="Rosso M.N."/>
        </authorList>
    </citation>
    <scope>NUCLEOTIDE SEQUENCE [LARGE SCALE GENOMIC DNA]</scope>
    <source>
        <strain evidence="2 3">CIRM-BRFM 1785</strain>
    </source>
</reference>
<proteinExistence type="predicted"/>
<gene>
    <name evidence="2" type="ORF">C8Q71DRAFT_881868</name>
</gene>
<comment type="caution">
    <text evidence="2">The sequence shown here is derived from an EMBL/GenBank/DDBJ whole genome shotgun (WGS) entry which is preliminary data.</text>
</comment>
<sequence length="137" mass="14762">MPASKGPYNLPPGERGVDNLSYNPQADARPDNAAFDESTNPELHPVGARGANNQATFRDYGKEDFETERSEATGRIPKGEVNDLLGSATGDERNASGYTRGKKVDAFRQERDLDRAFDETGISNAGQDIEVGSATGR</sequence>